<name>S8B891_PENO1</name>
<dbReference type="PhylomeDB" id="S8B891"/>
<gene>
    <name evidence="1" type="ORF">PDE_05891</name>
</gene>
<sequence>MSYYPPGWTYERLLDASGAEIQALPDSQRTALIDGLKETHGEDGFHSILQEMSHRYRARVEATESAEVKQQRRELVAPFYKALATVYRSPVPEEWGEWGFVVFRTTPYGGTHDLEWNELQKRWNEVFEEQFSSHRGSLDKVDRAIQLLKFQWVEDPALDGVDADQVARLYGDMIASLPQGLATSACLMVTPASLESILNSPLPSSAPRSQRRKIPFAVAVNAQREVSPSVANSAGSVDADVAGADFPGHLNVALETILEEFYPITALQMMDLHSLTALFRTHDDIWCAADHQGVHQNPK</sequence>
<dbReference type="eggNOG" id="ENOG502STDZ">
    <property type="taxonomic scope" value="Eukaryota"/>
</dbReference>
<organism evidence="1 2">
    <name type="scientific">Penicillium oxalicum (strain 114-2 / CGMCC 5302)</name>
    <name type="common">Penicillium decumbens</name>
    <dbReference type="NCBI Taxonomy" id="933388"/>
    <lineage>
        <taxon>Eukaryota</taxon>
        <taxon>Fungi</taxon>
        <taxon>Dikarya</taxon>
        <taxon>Ascomycota</taxon>
        <taxon>Pezizomycotina</taxon>
        <taxon>Eurotiomycetes</taxon>
        <taxon>Eurotiomycetidae</taxon>
        <taxon>Eurotiales</taxon>
        <taxon>Aspergillaceae</taxon>
        <taxon>Penicillium</taxon>
    </lineage>
</organism>
<protein>
    <submittedName>
        <fullName evidence="1">Uncharacterized protein</fullName>
    </submittedName>
</protein>
<evidence type="ECO:0000313" key="1">
    <source>
        <dbReference type="EMBL" id="EPS30937.1"/>
    </source>
</evidence>
<reference evidence="1 2" key="1">
    <citation type="journal article" date="2013" name="PLoS ONE">
        <title>Genomic and secretomic analyses reveal unique features of the lignocellulolytic enzyme system of Penicillium decumbens.</title>
        <authorList>
            <person name="Liu G."/>
            <person name="Zhang L."/>
            <person name="Wei X."/>
            <person name="Zou G."/>
            <person name="Qin Y."/>
            <person name="Ma L."/>
            <person name="Li J."/>
            <person name="Zheng H."/>
            <person name="Wang S."/>
            <person name="Wang C."/>
            <person name="Xun L."/>
            <person name="Zhao G.-P."/>
            <person name="Zhou Z."/>
            <person name="Qu Y."/>
        </authorList>
    </citation>
    <scope>NUCLEOTIDE SEQUENCE [LARGE SCALE GENOMIC DNA]</scope>
    <source>
        <strain evidence="2">114-2 / CGMCC 5302</strain>
    </source>
</reference>
<proteinExistence type="predicted"/>
<accession>S8B891</accession>
<keyword evidence="2" id="KW-1185">Reference proteome</keyword>
<dbReference type="AlphaFoldDB" id="S8B891"/>
<dbReference type="EMBL" id="KB644412">
    <property type="protein sequence ID" value="EPS30937.1"/>
    <property type="molecule type" value="Genomic_DNA"/>
</dbReference>
<dbReference type="Proteomes" id="UP000019376">
    <property type="component" value="Unassembled WGS sequence"/>
</dbReference>
<dbReference type="OrthoDB" id="4869816at2759"/>
<dbReference type="HOGENOM" id="CLU_073108_0_0_1"/>
<evidence type="ECO:0000313" key="2">
    <source>
        <dbReference type="Proteomes" id="UP000019376"/>
    </source>
</evidence>